<protein>
    <submittedName>
        <fullName evidence="2">UDP-N-acetylglucosamine 2-epimerase (Non-hydrolysing)/GDP/UDP-N,N'-diacetylbacillosamine 2-epimerase (Hydrolysing)</fullName>
    </submittedName>
</protein>
<dbReference type="InterPro" id="IPR020004">
    <property type="entry name" value="UDP-GlcNAc_Epase"/>
</dbReference>
<feature type="domain" description="UDP-N-acetylglucosamine 2-epimerase" evidence="1">
    <location>
        <begin position="61"/>
        <end position="368"/>
    </location>
</feature>
<dbReference type="Gene3D" id="3.40.50.2000">
    <property type="entry name" value="Glycogen Phosphorylase B"/>
    <property type="match status" value="2"/>
</dbReference>
<reference evidence="2 3" key="1">
    <citation type="submission" date="2018-05" db="EMBL/GenBank/DDBJ databases">
        <title>Genomic Encyclopedia of Type Strains, Phase IV (KMG-IV): sequencing the most valuable type-strain genomes for metagenomic binning, comparative biology and taxonomic classification.</title>
        <authorList>
            <person name="Goeker M."/>
        </authorList>
    </citation>
    <scope>NUCLEOTIDE SEQUENCE [LARGE SCALE GENOMIC DNA]</scope>
    <source>
        <strain evidence="2 3">DSM 103371</strain>
    </source>
</reference>
<sequence length="388" mass="41183">MARRIGVFTGSRSEYGLLLPVLRAIDAHSALELVLIEGMGRDPADAPEFRAAATVPVKRDDESAASTPRAIGRAVLGVTDALERLRPDALVIYGDRFEAFAAMIAATQMRVPTAHIEGGDLTQGGTLDDVVRHAMTKLAHIHFTTNAEAAGRVRMMGEEPWRIHDVGFPPIDLIRTGDFAPPGRVVEELGLDEARPLVLFTLHPISTSPDKAGEEIAACLDALERARTDLGAQLVLTHPNGDLGSAAIVAALEGVAGRDGVTLRRSLGRWLYHGVLNWCGRVGRGVCVGNSSSGLKETPAFACPAVDIGPRQDGRLRGENVLHVPCEADAIFGAIRTSLTDEAFRARVAAAENPYGKGDAGPSIARVLAGLDLGDPGLVAKRTVFPER</sequence>
<dbReference type="AlphaFoldDB" id="A0A316G4E7"/>
<evidence type="ECO:0000259" key="1">
    <source>
        <dbReference type="Pfam" id="PF02350"/>
    </source>
</evidence>
<dbReference type="Proteomes" id="UP000245390">
    <property type="component" value="Unassembled WGS sequence"/>
</dbReference>
<dbReference type="RefSeq" id="WP_109760057.1">
    <property type="nucleotide sequence ID" value="NZ_CP034588.1"/>
</dbReference>
<dbReference type="GO" id="GO:0004553">
    <property type="term" value="F:hydrolase activity, hydrolyzing O-glycosyl compounds"/>
    <property type="evidence" value="ECO:0007669"/>
    <property type="project" value="InterPro"/>
</dbReference>
<dbReference type="PANTHER" id="PTHR43174">
    <property type="entry name" value="UDP-N-ACETYLGLUCOSAMINE 2-EPIMERASE"/>
    <property type="match status" value="1"/>
</dbReference>
<keyword evidence="3" id="KW-1185">Reference proteome</keyword>
<dbReference type="NCBIfam" id="TIGR03568">
    <property type="entry name" value="NeuC_NnaA"/>
    <property type="match status" value="1"/>
</dbReference>
<organism evidence="2 3">
    <name type="scientific">Silicimonas algicola</name>
    <dbReference type="NCBI Taxonomy" id="1826607"/>
    <lineage>
        <taxon>Bacteria</taxon>
        <taxon>Pseudomonadati</taxon>
        <taxon>Pseudomonadota</taxon>
        <taxon>Alphaproteobacteria</taxon>
        <taxon>Rhodobacterales</taxon>
        <taxon>Paracoccaceae</taxon>
    </lineage>
</organism>
<dbReference type="KEGG" id="salo:EF888_07655"/>
<dbReference type="EMBL" id="QGGV01000007">
    <property type="protein sequence ID" value="PWK55462.1"/>
    <property type="molecule type" value="Genomic_DNA"/>
</dbReference>
<accession>A0A316G4E7</accession>
<evidence type="ECO:0000313" key="3">
    <source>
        <dbReference type="Proteomes" id="UP000245390"/>
    </source>
</evidence>
<dbReference type="PANTHER" id="PTHR43174:SF3">
    <property type="entry name" value="UDP-N-ACETYLGLUCOSAMINE 2-EPIMERASE"/>
    <property type="match status" value="1"/>
</dbReference>
<dbReference type="SUPFAM" id="SSF53756">
    <property type="entry name" value="UDP-Glycosyltransferase/glycogen phosphorylase"/>
    <property type="match status" value="1"/>
</dbReference>
<dbReference type="Pfam" id="PF02350">
    <property type="entry name" value="Epimerase_2"/>
    <property type="match status" value="1"/>
</dbReference>
<evidence type="ECO:0000313" key="2">
    <source>
        <dbReference type="EMBL" id="PWK55462.1"/>
    </source>
</evidence>
<dbReference type="GO" id="GO:0006047">
    <property type="term" value="P:UDP-N-acetylglucosamine metabolic process"/>
    <property type="evidence" value="ECO:0007669"/>
    <property type="project" value="InterPro"/>
</dbReference>
<name>A0A316G4E7_9RHOB</name>
<dbReference type="InterPro" id="IPR029767">
    <property type="entry name" value="WecB-like"/>
</dbReference>
<comment type="caution">
    <text evidence="2">The sequence shown here is derived from an EMBL/GenBank/DDBJ whole genome shotgun (WGS) entry which is preliminary data.</text>
</comment>
<proteinExistence type="predicted"/>
<dbReference type="InterPro" id="IPR003331">
    <property type="entry name" value="UDP_GlcNAc_Epimerase_2_dom"/>
</dbReference>
<dbReference type="OrthoDB" id="9803238at2"/>
<gene>
    <name evidence="2" type="ORF">C8D95_107128</name>
</gene>